<dbReference type="eggNOG" id="arCOG04700">
    <property type="taxonomic scope" value="Archaea"/>
</dbReference>
<accession>Q18DT6</accession>
<sequence length="99" mass="10814">MSDRLLRVNAYTTLDLADIRARGHDFDVNTLGVVNVTAPRKNPDHVTLQVEIDHTTVEMLPAHADEVTLSASEARTIADDLHSYADRVENAQSSGSDDA</sequence>
<dbReference type="Pfam" id="PF19887">
    <property type="entry name" value="DUF6360"/>
    <property type="match status" value="1"/>
</dbReference>
<dbReference type="InterPro" id="IPR045940">
    <property type="entry name" value="DUF6360"/>
</dbReference>
<dbReference type="EMBL" id="AM180088">
    <property type="protein sequence ID" value="CAJ51247.1"/>
    <property type="molecule type" value="Genomic_DNA"/>
</dbReference>
<dbReference type="KEGG" id="hwa:HQ_1117A"/>
<dbReference type="GeneID" id="4192088"/>
<dbReference type="RefSeq" id="WP_011570412.1">
    <property type="nucleotide sequence ID" value="NC_008212.1"/>
</dbReference>
<evidence type="ECO:0000313" key="2">
    <source>
        <dbReference type="Proteomes" id="UP000001975"/>
    </source>
</evidence>
<dbReference type="STRING" id="362976.HQ_1117A"/>
<organism evidence="1 2">
    <name type="scientific">Haloquadratum walsbyi (strain DSM 16790 / HBSQ001)</name>
    <dbReference type="NCBI Taxonomy" id="362976"/>
    <lineage>
        <taxon>Archaea</taxon>
        <taxon>Methanobacteriati</taxon>
        <taxon>Methanobacteriota</taxon>
        <taxon>Stenosarchaea group</taxon>
        <taxon>Halobacteria</taxon>
        <taxon>Halobacteriales</taxon>
        <taxon>Haloferacaceae</taxon>
        <taxon>Haloquadratum</taxon>
    </lineage>
</organism>
<keyword evidence="2" id="KW-1185">Reference proteome</keyword>
<protein>
    <submittedName>
        <fullName evidence="1">Uncharacterized protein</fullName>
    </submittedName>
</protein>
<evidence type="ECO:0000313" key="1">
    <source>
        <dbReference type="EMBL" id="CAJ51247.1"/>
    </source>
</evidence>
<dbReference type="Proteomes" id="UP000001975">
    <property type="component" value="Chromosome"/>
</dbReference>
<reference evidence="1 2" key="1">
    <citation type="journal article" date="2006" name="BMC Genomics">
        <title>The genome of the square archaeon Haloquadratum walsbyi: life at the limits of water activity.</title>
        <authorList>
            <person name="Bolhuis H.H."/>
            <person name="Palm P.P."/>
            <person name="Wende A.W."/>
            <person name="Falb M.M."/>
            <person name="Rampp M.M."/>
            <person name="Rodriguez-Valera F.F."/>
            <person name="Pfeiffer F.F."/>
            <person name="Oesterhelt D.D."/>
        </authorList>
    </citation>
    <scope>NUCLEOTIDE SEQUENCE [LARGE SCALE GENOMIC DNA]</scope>
    <source>
        <strain evidence="2">DSM 16790 / HBSQ001</strain>
    </source>
</reference>
<dbReference type="AlphaFoldDB" id="Q18DT6"/>
<name>Q18DT6_HALWD</name>
<dbReference type="HOGENOM" id="CLU_168012_0_0_2"/>
<gene>
    <name evidence="1" type="ordered locus">HQ_1117A</name>
</gene>
<proteinExistence type="predicted"/>